<accession>A0A0L0NKZ8</accession>
<keyword evidence="3" id="KW-1185">Reference proteome</keyword>
<dbReference type="AlphaFoldDB" id="A0A0L0NKZ8"/>
<protein>
    <submittedName>
        <fullName evidence="2">Uncharacterized protein</fullName>
    </submittedName>
</protein>
<name>A0A0L0NKZ8_TOLOC</name>
<reference evidence="2 3" key="1">
    <citation type="journal article" date="2015" name="BMC Genomics">
        <title>The genome of the truffle-parasite Tolypocladium ophioglossoides and the evolution of antifungal peptaibiotics.</title>
        <authorList>
            <person name="Quandt C.A."/>
            <person name="Bushley K.E."/>
            <person name="Spatafora J.W."/>
        </authorList>
    </citation>
    <scope>NUCLEOTIDE SEQUENCE [LARGE SCALE GENOMIC DNA]</scope>
    <source>
        <strain evidence="2 3">CBS 100239</strain>
    </source>
</reference>
<keyword evidence="1" id="KW-0472">Membrane</keyword>
<evidence type="ECO:0000313" key="2">
    <source>
        <dbReference type="EMBL" id="KND94724.1"/>
    </source>
</evidence>
<dbReference type="Proteomes" id="UP000036947">
    <property type="component" value="Unassembled WGS sequence"/>
</dbReference>
<evidence type="ECO:0000256" key="1">
    <source>
        <dbReference type="SAM" id="Phobius"/>
    </source>
</evidence>
<sequence>MAVRGFLGRYPRSHMVVYWTAITLTFTSSSAFVPVLTKRLMTTHDDSTNEHTGLLGNTIRFDELKVRTSGLMPNHDFSSKVYRMLNVLNDGEPILDWTSSIGISSDGRCVKHIVIQPTPTTIWNMFLVEADTGCQQGRRDVDQPAGSGWIVDSRKSEACPWGSAEELDRTFCFCCAETGCGASSNLSCSLAPYLSERTLPELPWASRLHI</sequence>
<dbReference type="EMBL" id="LFRF01000001">
    <property type="protein sequence ID" value="KND94724.1"/>
    <property type="molecule type" value="Genomic_DNA"/>
</dbReference>
<keyword evidence="1" id="KW-0812">Transmembrane</keyword>
<feature type="transmembrane region" description="Helical" evidence="1">
    <location>
        <begin position="16"/>
        <end position="36"/>
    </location>
</feature>
<proteinExistence type="predicted"/>
<gene>
    <name evidence="2" type="ORF">TOPH_00458</name>
</gene>
<evidence type="ECO:0000313" key="3">
    <source>
        <dbReference type="Proteomes" id="UP000036947"/>
    </source>
</evidence>
<organism evidence="2 3">
    <name type="scientific">Tolypocladium ophioglossoides (strain CBS 100239)</name>
    <name type="common">Snaketongue truffleclub</name>
    <name type="synonym">Elaphocordyceps ophioglossoides</name>
    <dbReference type="NCBI Taxonomy" id="1163406"/>
    <lineage>
        <taxon>Eukaryota</taxon>
        <taxon>Fungi</taxon>
        <taxon>Dikarya</taxon>
        <taxon>Ascomycota</taxon>
        <taxon>Pezizomycotina</taxon>
        <taxon>Sordariomycetes</taxon>
        <taxon>Hypocreomycetidae</taxon>
        <taxon>Hypocreales</taxon>
        <taxon>Ophiocordycipitaceae</taxon>
        <taxon>Tolypocladium</taxon>
    </lineage>
</organism>
<comment type="caution">
    <text evidence="2">The sequence shown here is derived from an EMBL/GenBank/DDBJ whole genome shotgun (WGS) entry which is preliminary data.</text>
</comment>
<keyword evidence="1" id="KW-1133">Transmembrane helix</keyword>